<dbReference type="InterPro" id="IPR006935">
    <property type="entry name" value="Helicase/UvrB_N"/>
</dbReference>
<dbReference type="GO" id="GO:0003677">
    <property type="term" value="F:DNA binding"/>
    <property type="evidence" value="ECO:0007669"/>
    <property type="project" value="UniProtKB-KW"/>
</dbReference>
<dbReference type="Gene3D" id="3.90.1570.30">
    <property type="match status" value="1"/>
</dbReference>
<dbReference type="InterPro" id="IPR007409">
    <property type="entry name" value="Restrct_endonuc_type1_HsdR_N"/>
</dbReference>
<evidence type="ECO:0000259" key="3">
    <source>
        <dbReference type="PROSITE" id="PS51192"/>
    </source>
</evidence>
<dbReference type="Proteomes" id="UP000275401">
    <property type="component" value="Unassembled WGS sequence"/>
</dbReference>
<dbReference type="CDD" id="cd18032">
    <property type="entry name" value="DEXHc_RE_I_III_res"/>
    <property type="match status" value="1"/>
</dbReference>
<feature type="compositionally biased region" description="Polar residues" evidence="2">
    <location>
        <begin position="140"/>
        <end position="155"/>
    </location>
</feature>
<evidence type="ECO:0000256" key="1">
    <source>
        <dbReference type="SAM" id="Coils"/>
    </source>
</evidence>
<comment type="caution">
    <text evidence="4">The sequence shown here is derived from an EMBL/GenBank/DDBJ whole genome shotgun (WGS) entry which is preliminary data.</text>
</comment>
<protein>
    <submittedName>
        <fullName evidence="4">DUF4145 domain-containing protein</fullName>
    </submittedName>
</protein>
<dbReference type="GO" id="GO:0005829">
    <property type="term" value="C:cytosol"/>
    <property type="evidence" value="ECO:0007669"/>
    <property type="project" value="TreeGrafter"/>
</dbReference>
<dbReference type="GO" id="GO:0009307">
    <property type="term" value="P:DNA restriction-modification system"/>
    <property type="evidence" value="ECO:0007669"/>
    <property type="project" value="UniProtKB-KW"/>
</dbReference>
<dbReference type="Pfam" id="PF04313">
    <property type="entry name" value="HSDR_N"/>
    <property type="match status" value="1"/>
</dbReference>
<feature type="coiled-coil region" evidence="1">
    <location>
        <begin position="312"/>
        <end position="384"/>
    </location>
</feature>
<gene>
    <name evidence="4" type="ORF">EEJ42_21050</name>
</gene>
<dbReference type="InterPro" id="IPR013670">
    <property type="entry name" value="EcoEI_R_C_dom"/>
</dbReference>
<dbReference type="SUPFAM" id="SSF52540">
    <property type="entry name" value="P-loop containing nucleoside triphosphate hydrolases"/>
    <property type="match status" value="1"/>
</dbReference>
<organism evidence="4 5">
    <name type="scientific">Streptomyces botrytidirepellens</name>
    <dbReference type="NCBI Taxonomy" id="2486417"/>
    <lineage>
        <taxon>Bacteria</taxon>
        <taxon>Bacillati</taxon>
        <taxon>Actinomycetota</taxon>
        <taxon>Actinomycetes</taxon>
        <taxon>Kitasatosporales</taxon>
        <taxon>Streptomycetaceae</taxon>
        <taxon>Streptomyces</taxon>
    </lineage>
</organism>
<dbReference type="PROSITE" id="PS51192">
    <property type="entry name" value="HELICASE_ATP_BIND_1"/>
    <property type="match status" value="1"/>
</dbReference>
<dbReference type="PANTHER" id="PTHR47396:SF1">
    <property type="entry name" value="ATP-DEPENDENT HELICASE IRC3-RELATED"/>
    <property type="match status" value="1"/>
</dbReference>
<feature type="domain" description="Helicase ATP-binding" evidence="3">
    <location>
        <begin position="598"/>
        <end position="788"/>
    </location>
</feature>
<keyword evidence="5" id="KW-1185">Reference proteome</keyword>
<dbReference type="Pfam" id="PF08463">
    <property type="entry name" value="EcoEI_R_C"/>
    <property type="match status" value="1"/>
</dbReference>
<feature type="region of interest" description="Disordered" evidence="2">
    <location>
        <begin position="132"/>
        <end position="156"/>
    </location>
</feature>
<feature type="region of interest" description="Disordered" evidence="2">
    <location>
        <begin position="39"/>
        <end position="60"/>
    </location>
</feature>
<evidence type="ECO:0000313" key="4">
    <source>
        <dbReference type="EMBL" id="RNG22295.1"/>
    </source>
</evidence>
<dbReference type="SMART" id="SM00487">
    <property type="entry name" value="DEXDc"/>
    <property type="match status" value="1"/>
</dbReference>
<dbReference type="Pfam" id="PF04851">
    <property type="entry name" value="ResIII"/>
    <property type="match status" value="1"/>
</dbReference>
<name>A0A3M8W1D1_9ACTN</name>
<keyword evidence="1" id="KW-0175">Coiled coil</keyword>
<reference evidence="4 5" key="1">
    <citation type="submission" date="2018-11" db="EMBL/GenBank/DDBJ databases">
        <title>The Potential of Streptomyces as Biocontrol Agents against the Tomato grey mould, Botrytis cinerea (Gray mold) Frontiers in Microbiology.</title>
        <authorList>
            <person name="Li D."/>
        </authorList>
    </citation>
    <scope>NUCLEOTIDE SEQUENCE [LARGE SCALE GENOMIC DNA]</scope>
    <source>
        <strain evidence="4 5">NEAU-LD23</strain>
    </source>
</reference>
<evidence type="ECO:0000313" key="5">
    <source>
        <dbReference type="Proteomes" id="UP000275401"/>
    </source>
</evidence>
<accession>A0A3M8W1D1</accession>
<dbReference type="InterPro" id="IPR050742">
    <property type="entry name" value="Helicase_Restrict-Modif_Enz"/>
</dbReference>
<sequence>MAGRYHEHIAGPHLGLGAVVHAQPHPPLHHDPGVADLAALGTGQRPDRLPPAPSGLEGADGEVEPRQVQGLQMATGEVPSLIRLVQRLDLHHGAYLLPHLHGAPRARQEPRRSRKALVRHGAPVASCKALLTHGNGSGGNTMPTSPTGQGGNQHDPQVAQLAAGSSNFGHLLEHEPLLVTIGCSAESYVHTDSHAAMFKARLFGEVMARYLLHLLGLQVNSNKQFHRIKALSQAGILKEQTYDWFDFLRDTGNKAAHGYYANVRTALQMVETCFKLGDWLHRARNQNDTTHRVFLAPATPDDSPTPATPADLEELEQLRTELDDYRAKLAEARMRFDGKQDRLEREKAAREQAEAELARAEADRAALSELVEQLSAQIEESDADLADVSIAPKPLRNTSERDAFISHAQKAALPPMSEAQVRAELDRILEQAGWVVQDANAMNLYEEGVPGVAGVAVREVTTAVGRADYLLYVKQQLVGVVEAKREGADLEGAMHQAARYATGLTRSQQLSAWRASLPFRYVADGNTVRFHNALDPAPRTRDVFAIHRPDTVARWIDEAEADPQAPTLRARMRRLPEVFLDRKPLRPAQVSAIEGLERSLAKDDPRSLIQMATGAGKTFTVVSESYRLLKHADAKRILFLVDRNNLGSQAATEFENFDTPDDGRKFTELYVVQRLAGDTVLGSADVVVSTVQRLWMALTGREVPDADVDDAALDRYDLIDTPAEVGYNASLPPESFDLIVVDECHRSIYGKWRAVLEYFDAHLVGLTATPVAQTFGFFFQNLVSEYPYEQAVADGVNVDFDVFRIRTELGEQGSTIPAETVVPVRERKTRRERYQELESDLEWKASQLGRQIISKGQLKLVIETFRDHLFTDIFPPMGEGEAQRARTHVPKTLIFAVDDNHADEIVQTVRQVFGEGDDFCTKITHAAKNPARLIKAFRNSPELRIAVTVDMIATGTDIPPLECVFFLRDVKSWAYFEQMKGRGSRTIPAAEFQAVTPDAEVKERFVIVDAVGVTDSPRVDARPLNRASEKQIPLQRLMDKTAGLAMTDDEVATLAGRLARLDRQITDDERDEIEEMAGQPLSEIVGGLVKAVDPDEQEKAQQEGGREKVRENLVQALKPIASNKELRERLMSIRRAHDIVIDEVSVDSVREARGITADELAMRRVTSWKQYLETHRDEIAAFNVAFRERREPREVYRKVRDLARKIERPPFQWTPTKLYDAYVQLGKATERPSGKAGAVDLIGLLRYELGLDEEVRPYRALVEERYAAWRARQAQAGAVFDEEQEWWLDRMVDVIATDAAIGPEHLKDVPFIEHGGVDGFLRAFGADRGAELLDELGRELGA</sequence>
<dbReference type="Gene3D" id="3.40.50.300">
    <property type="entry name" value="P-loop containing nucleotide triphosphate hydrolases"/>
    <property type="match status" value="2"/>
</dbReference>
<dbReference type="CDD" id="cd18799">
    <property type="entry name" value="SF2_C_EcoAI-like"/>
    <property type="match status" value="1"/>
</dbReference>
<dbReference type="PANTHER" id="PTHR47396">
    <property type="entry name" value="TYPE I RESTRICTION ENZYME ECOKI R PROTEIN"/>
    <property type="match status" value="1"/>
</dbReference>
<dbReference type="InterPro" id="IPR027417">
    <property type="entry name" value="P-loop_NTPase"/>
</dbReference>
<evidence type="ECO:0000256" key="2">
    <source>
        <dbReference type="SAM" id="MobiDB-lite"/>
    </source>
</evidence>
<dbReference type="EMBL" id="RIBZ01000268">
    <property type="protein sequence ID" value="RNG22295.1"/>
    <property type="molecule type" value="Genomic_DNA"/>
</dbReference>
<proteinExistence type="predicted"/>
<dbReference type="GO" id="GO:0005524">
    <property type="term" value="F:ATP binding"/>
    <property type="evidence" value="ECO:0007669"/>
    <property type="project" value="UniProtKB-KW"/>
</dbReference>
<dbReference type="InterPro" id="IPR014001">
    <property type="entry name" value="Helicase_ATP-bd"/>
</dbReference>
<dbReference type="GO" id="GO:0009035">
    <property type="term" value="F:type I site-specific deoxyribonuclease activity"/>
    <property type="evidence" value="ECO:0007669"/>
    <property type="project" value="UniProtKB-EC"/>
</dbReference>